<name>A0A9X0BVM0_9EURO</name>
<evidence type="ECO:0000313" key="1">
    <source>
        <dbReference type="EMBL" id="KAJ5486403.1"/>
    </source>
</evidence>
<dbReference type="Proteomes" id="UP001147760">
    <property type="component" value="Unassembled WGS sequence"/>
</dbReference>
<organism evidence="1 2">
    <name type="scientific">Penicillium desertorum</name>
    <dbReference type="NCBI Taxonomy" id="1303715"/>
    <lineage>
        <taxon>Eukaryota</taxon>
        <taxon>Fungi</taxon>
        <taxon>Dikarya</taxon>
        <taxon>Ascomycota</taxon>
        <taxon>Pezizomycotina</taxon>
        <taxon>Eurotiomycetes</taxon>
        <taxon>Eurotiomycetidae</taxon>
        <taxon>Eurotiales</taxon>
        <taxon>Aspergillaceae</taxon>
        <taxon>Penicillium</taxon>
    </lineage>
</organism>
<protein>
    <recommendedName>
        <fullName evidence="3">Transposase</fullName>
    </recommendedName>
</protein>
<comment type="caution">
    <text evidence="1">The sequence shown here is derived from an EMBL/GenBank/DDBJ whole genome shotgun (WGS) entry which is preliminary data.</text>
</comment>
<gene>
    <name evidence="1" type="ORF">N7530_000703</name>
</gene>
<dbReference type="EMBL" id="JAPWDO010000001">
    <property type="protein sequence ID" value="KAJ5486403.1"/>
    <property type="molecule type" value="Genomic_DNA"/>
</dbReference>
<keyword evidence="2" id="KW-1185">Reference proteome</keyword>
<reference evidence="1" key="2">
    <citation type="journal article" date="2023" name="IMA Fungus">
        <title>Comparative genomic study of the Penicillium genus elucidates a diverse pangenome and 15 lateral gene transfer events.</title>
        <authorList>
            <person name="Petersen C."/>
            <person name="Sorensen T."/>
            <person name="Nielsen M.R."/>
            <person name="Sondergaard T.E."/>
            <person name="Sorensen J.L."/>
            <person name="Fitzpatrick D.A."/>
            <person name="Frisvad J.C."/>
            <person name="Nielsen K.L."/>
        </authorList>
    </citation>
    <scope>NUCLEOTIDE SEQUENCE</scope>
    <source>
        <strain evidence="1">IBT 17660</strain>
    </source>
</reference>
<sequence>MASTTLSSKHHGVDTQSNLGKELSATQAMYVYGYCIELQIDGFKGKLSHCIVLPSGGKPQRDEIGTRRFLRRWIRSMKKEHPGYLWVAVDGGTTHEWPMWQVYIRTNSFKQEPNHSGMPGVDCCV</sequence>
<evidence type="ECO:0008006" key="3">
    <source>
        <dbReference type="Google" id="ProtNLM"/>
    </source>
</evidence>
<dbReference type="AlphaFoldDB" id="A0A9X0BVM0"/>
<proteinExistence type="predicted"/>
<evidence type="ECO:0000313" key="2">
    <source>
        <dbReference type="Proteomes" id="UP001147760"/>
    </source>
</evidence>
<reference evidence="1" key="1">
    <citation type="submission" date="2022-12" db="EMBL/GenBank/DDBJ databases">
        <authorList>
            <person name="Petersen C."/>
        </authorList>
    </citation>
    <scope>NUCLEOTIDE SEQUENCE</scope>
    <source>
        <strain evidence="1">IBT 17660</strain>
    </source>
</reference>
<accession>A0A9X0BVM0</accession>